<evidence type="ECO:0000313" key="1">
    <source>
        <dbReference type="EMBL" id="KZV36064.1"/>
    </source>
</evidence>
<proteinExistence type="predicted"/>
<gene>
    <name evidence="1" type="ORF">F511_14078</name>
</gene>
<organism evidence="1 2">
    <name type="scientific">Dorcoceras hygrometricum</name>
    <dbReference type="NCBI Taxonomy" id="472368"/>
    <lineage>
        <taxon>Eukaryota</taxon>
        <taxon>Viridiplantae</taxon>
        <taxon>Streptophyta</taxon>
        <taxon>Embryophyta</taxon>
        <taxon>Tracheophyta</taxon>
        <taxon>Spermatophyta</taxon>
        <taxon>Magnoliopsida</taxon>
        <taxon>eudicotyledons</taxon>
        <taxon>Gunneridae</taxon>
        <taxon>Pentapetalae</taxon>
        <taxon>asterids</taxon>
        <taxon>lamiids</taxon>
        <taxon>Lamiales</taxon>
        <taxon>Gesneriaceae</taxon>
        <taxon>Didymocarpoideae</taxon>
        <taxon>Trichosporeae</taxon>
        <taxon>Loxocarpinae</taxon>
        <taxon>Dorcoceras</taxon>
    </lineage>
</organism>
<dbReference type="Proteomes" id="UP000250235">
    <property type="component" value="Unassembled WGS sequence"/>
</dbReference>
<name>A0A2Z7BNY1_9LAMI</name>
<dbReference type="EMBL" id="KV003938">
    <property type="protein sequence ID" value="KZV36064.1"/>
    <property type="molecule type" value="Genomic_DNA"/>
</dbReference>
<keyword evidence="2" id="KW-1185">Reference proteome</keyword>
<accession>A0A2Z7BNY1</accession>
<evidence type="ECO:0000313" key="2">
    <source>
        <dbReference type="Proteomes" id="UP000250235"/>
    </source>
</evidence>
<protein>
    <submittedName>
        <fullName evidence="1">Uncharacterized protein</fullName>
    </submittedName>
</protein>
<reference evidence="1 2" key="1">
    <citation type="journal article" date="2015" name="Proc. Natl. Acad. Sci. U.S.A.">
        <title>The resurrection genome of Boea hygrometrica: A blueprint for survival of dehydration.</title>
        <authorList>
            <person name="Xiao L."/>
            <person name="Yang G."/>
            <person name="Zhang L."/>
            <person name="Yang X."/>
            <person name="Zhao S."/>
            <person name="Ji Z."/>
            <person name="Zhou Q."/>
            <person name="Hu M."/>
            <person name="Wang Y."/>
            <person name="Chen M."/>
            <person name="Xu Y."/>
            <person name="Jin H."/>
            <person name="Xiao X."/>
            <person name="Hu G."/>
            <person name="Bao F."/>
            <person name="Hu Y."/>
            <person name="Wan P."/>
            <person name="Li L."/>
            <person name="Deng X."/>
            <person name="Kuang T."/>
            <person name="Xiang C."/>
            <person name="Zhu J.K."/>
            <person name="Oliver M.J."/>
            <person name="He Y."/>
        </authorList>
    </citation>
    <scope>NUCLEOTIDE SEQUENCE [LARGE SCALE GENOMIC DNA]</scope>
    <source>
        <strain evidence="2">cv. XS01</strain>
    </source>
</reference>
<sequence length="265" mass="29255">MKIVRGARPRTAATSAALPCAIVRRSWRNKFRHGLLVIDRLRSNQRPCLYATDCARPANVQPPRATSGQSTAQQFARAVASDWPSNAQHLAQDSRPSRGQQGVLLITLLATRVWLRPVSRGNRHFTVGGGRLRQSGPRPEGRLLRQPALEGLTRSARTDSPRQVGRNKFRRSEAAAAAAFERGEGAALLARNWTGPTGLGPTDEHSIHPYHRDFIITPIADQIGPIESVSKTEYNDQKNHFSEPQCKMTVLPLNSGNHDLTPVDF</sequence>
<dbReference type="AlphaFoldDB" id="A0A2Z7BNY1"/>